<gene>
    <name evidence="6" type="ORF">GEAMG1_0721</name>
</gene>
<keyword evidence="7" id="KW-1185">Reference proteome</keyword>
<dbReference type="PANTHER" id="PTHR39344">
    <property type="entry name" value="UPF0182 PROTEIN SLL1060"/>
    <property type="match status" value="1"/>
</dbReference>
<evidence type="ECO:0000313" key="6">
    <source>
        <dbReference type="EMBL" id="CAH2030534.1"/>
    </source>
</evidence>
<dbReference type="PANTHER" id="PTHR39344:SF1">
    <property type="entry name" value="UPF0182 PROTEIN SLL1060"/>
    <property type="match status" value="1"/>
</dbReference>
<evidence type="ECO:0000256" key="3">
    <source>
        <dbReference type="ARBA" id="ARBA00022989"/>
    </source>
</evidence>
<proteinExistence type="inferred from homology"/>
<evidence type="ECO:0000256" key="5">
    <source>
        <dbReference type="HAMAP-Rule" id="MF_01600"/>
    </source>
</evidence>
<evidence type="ECO:0000256" key="1">
    <source>
        <dbReference type="ARBA" id="ARBA00022475"/>
    </source>
</evidence>
<keyword evidence="2 5" id="KW-0812">Transmembrane</keyword>
<reference evidence="6 7" key="1">
    <citation type="submission" date="2022-03" db="EMBL/GenBank/DDBJ databases">
        <authorList>
            <person name="Koch H."/>
        </authorList>
    </citation>
    <scope>NUCLEOTIDE SEQUENCE [LARGE SCALE GENOMIC DNA]</scope>
    <source>
        <strain evidence="6 7">G1</strain>
    </source>
</reference>
<evidence type="ECO:0000256" key="4">
    <source>
        <dbReference type="ARBA" id="ARBA00023136"/>
    </source>
</evidence>
<protein>
    <recommendedName>
        <fullName evidence="5">UPF0182 protein GEAMG1_0721</fullName>
    </recommendedName>
</protein>
<accession>A0ABM9D738</accession>
<feature type="transmembrane region" description="Helical" evidence="5">
    <location>
        <begin position="98"/>
        <end position="119"/>
    </location>
</feature>
<keyword evidence="4 5" id="KW-0472">Membrane</keyword>
<dbReference type="Proteomes" id="UP001295463">
    <property type="component" value="Chromosome"/>
</dbReference>
<sequence length="890" mass="99876">MFRHRLTPILLALAVIAPAAGYLLNLYVDWLFFLETGFASVFTTRLSAQAGSALLFALTLLVFLVPNLLYADRSNFPYMSEVIPVGTIRLQREQTLPLIKPVALLISLLLALFAGQLGAVQWEKVLLFLNSQTVGTSDPVIGKDIGFYLFNLPLFDVARAYLNLVLTATVLATLAVYYLRGGITLTIRGPSLAPRVRRHLALLAGIASLVIAAGFHLERYGLLYASNGPFQGAGYVDVTVRLTTLTALTVLTPLAGALLVFGLWRGTWRLVLLPPIVVTVAYFIGMRGYPVLLQKFKVAPNELALETPYIGHHIAFTRFGYDLDKIETVPFDVDTRLSSTDIGNNDATIRNVRLWDHAPLLKTYSQLQQIRTYYKFFDVDNDRYLVNGRYTQVMLSPRELSYQDLPSRTWINERLIFTHGNGIAMGPVSRISREGLPEFYVKDIPAVSLADIKVTRPEIYFGELSNEYVIVRSKVPEFSYPTATGNINTTYQGSGGVPLGSLLHKALFAAYFRTEKILLSSDITAESRIIYNRNIAKRVRELAPFLRFDGDPYMVVDDKGRLKWLIDAYTHSPHLPYAKPLKGGITYMRNAVKAVVDAYDGSVDFYISDPEDVILKAYARIFPALFKPMAAMPDGLRSHVRYSHQFLQVQAAMFATYHMTDPKVFYNKENLWEIPALGDRPMEPYYTIMKLPGEQKEEYILLLPFSPSKRDNLAAWLTARCDGDNYGKILAYTFPRDRLIYGPKQIDARINQDSYISQQLTLWSQRGSEVIRGSMLVIPIEKSLLYVQPLFLAADKAGLPELRRVIVAFGDEVVMEETLELALQRIFGGKRPAAVSRTAADGESGASSSSLAREAMAVYERAIALQRQGNWSGYGEELRKLEQLLKQLAR</sequence>
<dbReference type="EMBL" id="OW150024">
    <property type="protein sequence ID" value="CAH2030534.1"/>
    <property type="molecule type" value="Genomic_DNA"/>
</dbReference>
<dbReference type="InterPro" id="IPR005372">
    <property type="entry name" value="UPF0182"/>
</dbReference>
<evidence type="ECO:0000313" key="7">
    <source>
        <dbReference type="Proteomes" id="UP001295463"/>
    </source>
</evidence>
<dbReference type="RefSeq" id="WP_305731467.1">
    <property type="nucleotide sequence ID" value="NZ_OW150024.1"/>
</dbReference>
<feature type="transmembrane region" description="Helical" evidence="5">
    <location>
        <begin position="270"/>
        <end position="289"/>
    </location>
</feature>
<comment type="similarity">
    <text evidence="5">Belongs to the UPF0182 family.</text>
</comment>
<dbReference type="Pfam" id="PF03699">
    <property type="entry name" value="UPF0182"/>
    <property type="match status" value="1"/>
</dbReference>
<name>A0ABM9D738_9BACT</name>
<dbReference type="HAMAP" id="MF_01600">
    <property type="entry name" value="UPF0182"/>
    <property type="match status" value="1"/>
</dbReference>
<feature type="transmembrane region" description="Helical" evidence="5">
    <location>
        <begin position="242"/>
        <end position="263"/>
    </location>
</feature>
<evidence type="ECO:0000256" key="2">
    <source>
        <dbReference type="ARBA" id="ARBA00022692"/>
    </source>
</evidence>
<comment type="caution">
    <text evidence="5">Lacks conserved residue(s) required for the propagation of feature annotation.</text>
</comment>
<keyword evidence="3 5" id="KW-1133">Transmembrane helix</keyword>
<comment type="subcellular location">
    <subcellularLocation>
        <location evidence="5">Cell membrane</location>
        <topology evidence="5">Multi-pass membrane protein</topology>
    </subcellularLocation>
</comment>
<feature type="transmembrane region" description="Helical" evidence="5">
    <location>
        <begin position="200"/>
        <end position="222"/>
    </location>
</feature>
<feature type="transmembrane region" description="Helical" evidence="5">
    <location>
        <begin position="50"/>
        <end position="70"/>
    </location>
</feature>
<feature type="transmembrane region" description="Helical" evidence="5">
    <location>
        <begin position="160"/>
        <end position="179"/>
    </location>
</feature>
<keyword evidence="1 5" id="KW-1003">Cell membrane</keyword>
<organism evidence="6 7">
    <name type="scientific">Trichlorobacter ammonificans</name>
    <dbReference type="NCBI Taxonomy" id="2916410"/>
    <lineage>
        <taxon>Bacteria</taxon>
        <taxon>Pseudomonadati</taxon>
        <taxon>Thermodesulfobacteriota</taxon>
        <taxon>Desulfuromonadia</taxon>
        <taxon>Geobacterales</taxon>
        <taxon>Geobacteraceae</taxon>
        <taxon>Trichlorobacter</taxon>
    </lineage>
</organism>